<dbReference type="EMBL" id="FZQP02006771">
    <property type="protein sequence ID" value="VVD03438.1"/>
    <property type="molecule type" value="Genomic_DNA"/>
</dbReference>
<evidence type="ECO:0000313" key="2">
    <source>
        <dbReference type="Proteomes" id="UP000324832"/>
    </source>
</evidence>
<name>A0A5E4R0H1_9NEOP</name>
<keyword evidence="2" id="KW-1185">Reference proteome</keyword>
<organism evidence="1 2">
    <name type="scientific">Leptidea sinapis</name>
    <dbReference type="NCBI Taxonomy" id="189913"/>
    <lineage>
        <taxon>Eukaryota</taxon>
        <taxon>Metazoa</taxon>
        <taxon>Ecdysozoa</taxon>
        <taxon>Arthropoda</taxon>
        <taxon>Hexapoda</taxon>
        <taxon>Insecta</taxon>
        <taxon>Pterygota</taxon>
        <taxon>Neoptera</taxon>
        <taxon>Endopterygota</taxon>
        <taxon>Lepidoptera</taxon>
        <taxon>Glossata</taxon>
        <taxon>Ditrysia</taxon>
        <taxon>Papilionoidea</taxon>
        <taxon>Pieridae</taxon>
        <taxon>Dismorphiinae</taxon>
        <taxon>Leptidea</taxon>
    </lineage>
</organism>
<gene>
    <name evidence="1" type="ORF">LSINAPIS_LOCUS13436</name>
</gene>
<evidence type="ECO:0000313" key="1">
    <source>
        <dbReference type="EMBL" id="VVD03438.1"/>
    </source>
</evidence>
<reference evidence="1 2" key="1">
    <citation type="submission" date="2017-07" db="EMBL/GenBank/DDBJ databases">
        <authorList>
            <person name="Talla V."/>
            <person name="Backstrom N."/>
        </authorList>
    </citation>
    <scope>NUCLEOTIDE SEQUENCE [LARGE SCALE GENOMIC DNA]</scope>
</reference>
<dbReference type="Proteomes" id="UP000324832">
    <property type="component" value="Unassembled WGS sequence"/>
</dbReference>
<accession>A0A5E4R0H1</accession>
<proteinExistence type="predicted"/>
<sequence length="78" mass="8616">MVDVAPIIPLALPESLVARDSQSAPTVLLNWLRGKSTPKVVHIRIYEDNTEQNPEHTSKMRRALIYGAGIRGPVGLEQ</sequence>
<protein>
    <submittedName>
        <fullName evidence="1">Uncharacterized protein</fullName>
    </submittedName>
</protein>
<dbReference type="AlphaFoldDB" id="A0A5E4R0H1"/>